<name>A0A1V1NRB6_9BACT</name>
<dbReference type="InterPro" id="IPR008969">
    <property type="entry name" value="CarboxyPept-like_regulatory"/>
</dbReference>
<protein>
    <submittedName>
        <fullName evidence="2">Uncharacterized protein</fullName>
    </submittedName>
</protein>
<dbReference type="EMBL" id="ATBP01003191">
    <property type="protein sequence ID" value="ETR65119.1"/>
    <property type="molecule type" value="Genomic_DNA"/>
</dbReference>
<dbReference type="PANTHER" id="PTHR36220:SF1">
    <property type="entry name" value="GAMMA TUBULIN COMPLEX COMPONENT C-TERMINAL DOMAIN-CONTAINING PROTEIN"/>
    <property type="match status" value="1"/>
</dbReference>
<dbReference type="InterPro" id="IPR028994">
    <property type="entry name" value="Integrin_alpha_N"/>
</dbReference>
<dbReference type="InterPro" id="IPR013517">
    <property type="entry name" value="FG-GAP"/>
</dbReference>
<feature type="non-terminal residue" evidence="2">
    <location>
        <position position="1"/>
    </location>
</feature>
<comment type="caution">
    <text evidence="2">The sequence shown here is derived from an EMBL/GenBank/DDBJ whole genome shotgun (WGS) entry which is preliminary data.</text>
</comment>
<sequence>VIGAYQDDDNGAASGSVYLINRSSDRWLFTQKLFAPHGEKNDHFGFSISISQTDAVVGAPLHDGDGIDSGKTYMFPITHYTISGMIRDIHGKAIPGVKVSFTNSGISVYTNIDGFFRAKLYEGWEGKACPQGMGYEYVPSFVPYEPLNQHYLNQDFTGIRFSIAGQIRTEDNQPLSGVTLIFSPLNISTQTNETGNYIQEIDYLWDGILRPEKPGYTFVPEFTSFDMLTSNYYDVDFTAKLASYTISGIIRDSNGKALS</sequence>
<dbReference type="AlphaFoldDB" id="A0A1V1NRB6"/>
<dbReference type="PANTHER" id="PTHR36220">
    <property type="entry name" value="UNNAMED PRODUCT"/>
    <property type="match status" value="1"/>
</dbReference>
<evidence type="ECO:0000256" key="1">
    <source>
        <dbReference type="ARBA" id="ARBA00022729"/>
    </source>
</evidence>
<dbReference type="Proteomes" id="UP000189670">
    <property type="component" value="Unassembled WGS sequence"/>
</dbReference>
<evidence type="ECO:0000313" key="2">
    <source>
        <dbReference type="EMBL" id="ETR65119.1"/>
    </source>
</evidence>
<dbReference type="Gene3D" id="2.130.10.130">
    <property type="entry name" value="Integrin alpha, N-terminal"/>
    <property type="match status" value="1"/>
</dbReference>
<reference evidence="3" key="1">
    <citation type="submission" date="2012-11" db="EMBL/GenBank/DDBJ databases">
        <authorList>
            <person name="Lucero-Rivera Y.E."/>
            <person name="Tovar-Ramirez D."/>
        </authorList>
    </citation>
    <scope>NUCLEOTIDE SEQUENCE [LARGE SCALE GENOMIC DNA]</scope>
    <source>
        <strain evidence="3">Araruama</strain>
    </source>
</reference>
<proteinExistence type="predicted"/>
<evidence type="ECO:0000313" key="3">
    <source>
        <dbReference type="Proteomes" id="UP000189670"/>
    </source>
</evidence>
<dbReference type="Pfam" id="PF14312">
    <property type="entry name" value="FG-GAP_2"/>
    <property type="match status" value="1"/>
</dbReference>
<dbReference type="SUPFAM" id="SSF49464">
    <property type="entry name" value="Carboxypeptidase regulatory domain-like"/>
    <property type="match status" value="2"/>
</dbReference>
<keyword evidence="1" id="KW-0732">Signal</keyword>
<accession>A0A1V1NRB6</accession>
<feature type="non-terminal residue" evidence="2">
    <location>
        <position position="259"/>
    </location>
</feature>
<gene>
    <name evidence="2" type="ORF">OMM_14791</name>
</gene>
<organism evidence="2 3">
    <name type="scientific">Candidatus Magnetoglobus multicellularis str. Araruama</name>
    <dbReference type="NCBI Taxonomy" id="890399"/>
    <lineage>
        <taxon>Bacteria</taxon>
        <taxon>Pseudomonadati</taxon>
        <taxon>Thermodesulfobacteriota</taxon>
        <taxon>Desulfobacteria</taxon>
        <taxon>Desulfobacterales</taxon>
        <taxon>Desulfobacteraceae</taxon>
        <taxon>Candidatus Magnetoglobus</taxon>
    </lineage>
</organism>